<feature type="transmembrane region" description="Helical" evidence="5">
    <location>
        <begin position="83"/>
        <end position="105"/>
    </location>
</feature>
<evidence type="ECO:0000256" key="1">
    <source>
        <dbReference type="ARBA" id="ARBA00004370"/>
    </source>
</evidence>
<evidence type="ECO:0000256" key="4">
    <source>
        <dbReference type="ARBA" id="ARBA00023136"/>
    </source>
</evidence>
<feature type="domain" description="G-protein coupled receptors family 1 profile" evidence="6">
    <location>
        <begin position="62"/>
        <end position="126"/>
    </location>
</feature>
<dbReference type="PANTHER" id="PTHR24244:SF1">
    <property type="entry name" value="G-PROTEIN COUPLED RECEPTORS FAMILY 1 PROFILE DOMAIN-CONTAINING PROTEIN"/>
    <property type="match status" value="1"/>
</dbReference>
<proteinExistence type="predicted"/>
<dbReference type="GO" id="GO:0016020">
    <property type="term" value="C:membrane"/>
    <property type="evidence" value="ECO:0007669"/>
    <property type="project" value="UniProtKB-SubCell"/>
</dbReference>
<dbReference type="AlphaFoldDB" id="A0AAD9JZW2"/>
<comment type="subcellular location">
    <subcellularLocation>
        <location evidence="1">Membrane</location>
    </subcellularLocation>
</comment>
<dbReference type="Proteomes" id="UP001209878">
    <property type="component" value="Unassembled WGS sequence"/>
</dbReference>
<organism evidence="7 8">
    <name type="scientific">Ridgeia piscesae</name>
    <name type="common">Tubeworm</name>
    <dbReference type="NCBI Taxonomy" id="27915"/>
    <lineage>
        <taxon>Eukaryota</taxon>
        <taxon>Metazoa</taxon>
        <taxon>Spiralia</taxon>
        <taxon>Lophotrochozoa</taxon>
        <taxon>Annelida</taxon>
        <taxon>Polychaeta</taxon>
        <taxon>Sedentaria</taxon>
        <taxon>Canalipalpata</taxon>
        <taxon>Sabellida</taxon>
        <taxon>Siboglinidae</taxon>
        <taxon>Ridgeia</taxon>
    </lineage>
</organism>
<protein>
    <recommendedName>
        <fullName evidence="6">G-protein coupled receptors family 1 profile domain-containing protein</fullName>
    </recommendedName>
</protein>
<keyword evidence="2 5" id="KW-0812">Transmembrane</keyword>
<dbReference type="EMBL" id="JAODUO010001515">
    <property type="protein sequence ID" value="KAK2162543.1"/>
    <property type="molecule type" value="Genomic_DNA"/>
</dbReference>
<evidence type="ECO:0000256" key="3">
    <source>
        <dbReference type="ARBA" id="ARBA00022989"/>
    </source>
</evidence>
<dbReference type="InterPro" id="IPR027294">
    <property type="entry name" value="NPS_rcpt"/>
</dbReference>
<feature type="transmembrane region" description="Helical" evidence="5">
    <location>
        <begin position="50"/>
        <end position="71"/>
    </location>
</feature>
<evidence type="ECO:0000313" key="7">
    <source>
        <dbReference type="EMBL" id="KAK2162543.1"/>
    </source>
</evidence>
<keyword evidence="8" id="KW-1185">Reference proteome</keyword>
<dbReference type="GO" id="GO:0008188">
    <property type="term" value="F:neuropeptide receptor activity"/>
    <property type="evidence" value="ECO:0007669"/>
    <property type="project" value="InterPro"/>
</dbReference>
<name>A0AAD9JZW2_RIDPI</name>
<evidence type="ECO:0000313" key="8">
    <source>
        <dbReference type="Proteomes" id="UP001209878"/>
    </source>
</evidence>
<sequence length="126" mass="14298">MDYDIDAPFLLYESAFNASISNASGNNSVVTEPEVTNVNDAYFDKQLRIAVLYIEISVGLFGGAFVCLWLWTNPRRKSRVNTAITHLTVSDLLVITCAMLPQLVWEYDRQWCAGWLVCKLLKFTQV</sequence>
<accession>A0AAD9JZW2</accession>
<reference evidence="7" key="1">
    <citation type="journal article" date="2023" name="Mol. Biol. Evol.">
        <title>Third-Generation Sequencing Reveals the Adaptive Role of the Epigenome in Three Deep-Sea Polychaetes.</title>
        <authorList>
            <person name="Perez M."/>
            <person name="Aroh O."/>
            <person name="Sun Y."/>
            <person name="Lan Y."/>
            <person name="Juniper S.K."/>
            <person name="Young C.R."/>
            <person name="Angers B."/>
            <person name="Qian P.Y."/>
        </authorList>
    </citation>
    <scope>NUCLEOTIDE SEQUENCE</scope>
    <source>
        <strain evidence="7">R07B-5</strain>
    </source>
</reference>
<evidence type="ECO:0000256" key="2">
    <source>
        <dbReference type="ARBA" id="ARBA00022692"/>
    </source>
</evidence>
<evidence type="ECO:0000259" key="6">
    <source>
        <dbReference type="PROSITE" id="PS50262"/>
    </source>
</evidence>
<keyword evidence="3 5" id="KW-1133">Transmembrane helix</keyword>
<keyword evidence="4 5" id="KW-0472">Membrane</keyword>
<dbReference type="SUPFAM" id="SSF81321">
    <property type="entry name" value="Family A G protein-coupled receptor-like"/>
    <property type="match status" value="1"/>
</dbReference>
<evidence type="ECO:0000256" key="5">
    <source>
        <dbReference type="SAM" id="Phobius"/>
    </source>
</evidence>
<dbReference type="Gene3D" id="1.20.1070.10">
    <property type="entry name" value="Rhodopsin 7-helix transmembrane proteins"/>
    <property type="match status" value="1"/>
</dbReference>
<dbReference type="InterPro" id="IPR017452">
    <property type="entry name" value="GPCR_Rhodpsn_7TM"/>
</dbReference>
<dbReference type="PANTHER" id="PTHR24244">
    <property type="entry name" value="NEUROPEPTIDE S RECEPTOR"/>
    <property type="match status" value="1"/>
</dbReference>
<comment type="caution">
    <text evidence="7">The sequence shown here is derived from an EMBL/GenBank/DDBJ whole genome shotgun (WGS) entry which is preliminary data.</text>
</comment>
<dbReference type="PROSITE" id="PS50262">
    <property type="entry name" value="G_PROTEIN_RECEP_F1_2"/>
    <property type="match status" value="1"/>
</dbReference>
<gene>
    <name evidence="7" type="ORF">NP493_1516g00022</name>
</gene>